<dbReference type="AlphaFoldDB" id="A0A452QIL6"/>
<sequence length="75" mass="9030">MLTSRRRSCVNPHTRKARSLTQRKRNMRLQSSPRLIRKLWTHKFCQQSKLFLSFRAICILCLRSQIGLLNFLQRT</sequence>
<accession>A0A452QIL6</accession>
<organism evidence="2 3">
    <name type="scientific">Ursus americanus</name>
    <name type="common">American black bear</name>
    <name type="synonym">Euarctos americanus</name>
    <dbReference type="NCBI Taxonomy" id="9643"/>
    <lineage>
        <taxon>Eukaryota</taxon>
        <taxon>Metazoa</taxon>
        <taxon>Chordata</taxon>
        <taxon>Craniata</taxon>
        <taxon>Vertebrata</taxon>
        <taxon>Euteleostomi</taxon>
        <taxon>Mammalia</taxon>
        <taxon>Eutheria</taxon>
        <taxon>Laurasiatheria</taxon>
        <taxon>Carnivora</taxon>
        <taxon>Caniformia</taxon>
        <taxon>Ursidae</taxon>
        <taxon>Ursus</taxon>
    </lineage>
</organism>
<dbReference type="OMA" id="SYRAICA"/>
<dbReference type="GeneTree" id="ENSGT01150000287053"/>
<feature type="region of interest" description="Disordered" evidence="1">
    <location>
        <begin position="1"/>
        <end position="26"/>
    </location>
</feature>
<reference evidence="3" key="1">
    <citation type="submission" date="2016-06" db="EMBL/GenBank/DDBJ databases">
        <title>De novo assembly and RNA-Seq shows season-dependent expression and editing in black bear kidneys.</title>
        <authorList>
            <person name="Korstanje R."/>
            <person name="Srivastava A."/>
            <person name="Sarsani V.K."/>
            <person name="Sheehan S.M."/>
            <person name="Seger R.L."/>
            <person name="Barter M.E."/>
            <person name="Lindqvist C."/>
            <person name="Brody L.C."/>
            <person name="Mullikin J.C."/>
        </authorList>
    </citation>
    <scope>NUCLEOTIDE SEQUENCE [LARGE SCALE GENOMIC DNA]</scope>
</reference>
<proteinExistence type="predicted"/>
<reference evidence="2" key="2">
    <citation type="submission" date="2025-08" db="UniProtKB">
        <authorList>
            <consortium name="Ensembl"/>
        </authorList>
    </citation>
    <scope>IDENTIFICATION</scope>
</reference>
<name>A0A452QIL6_URSAM</name>
<evidence type="ECO:0000313" key="3">
    <source>
        <dbReference type="Proteomes" id="UP000291022"/>
    </source>
</evidence>
<evidence type="ECO:0000313" key="2">
    <source>
        <dbReference type="Ensembl" id="ENSUAMP00000004935.1"/>
    </source>
</evidence>
<evidence type="ECO:0000256" key="1">
    <source>
        <dbReference type="SAM" id="MobiDB-lite"/>
    </source>
</evidence>
<keyword evidence="3" id="KW-1185">Reference proteome</keyword>
<dbReference type="Ensembl" id="ENSUAMT00000005618.1">
    <property type="protein sequence ID" value="ENSUAMP00000004935.1"/>
    <property type="gene ID" value="ENSUAMG00000004465.1"/>
</dbReference>
<protein>
    <submittedName>
        <fullName evidence="2">Uncharacterized protein</fullName>
    </submittedName>
</protein>
<reference evidence="2" key="3">
    <citation type="submission" date="2025-09" db="UniProtKB">
        <authorList>
            <consortium name="Ensembl"/>
        </authorList>
    </citation>
    <scope>IDENTIFICATION</scope>
</reference>
<dbReference type="Proteomes" id="UP000291022">
    <property type="component" value="Unassembled WGS sequence"/>
</dbReference>